<dbReference type="PROSITE" id="PS50293">
    <property type="entry name" value="TPR_REGION"/>
    <property type="match status" value="1"/>
</dbReference>
<dbReference type="PANTHER" id="PTHR44858">
    <property type="entry name" value="TETRATRICOPEPTIDE REPEAT PROTEIN 6"/>
    <property type="match status" value="1"/>
</dbReference>
<dbReference type="InterPro" id="IPR011990">
    <property type="entry name" value="TPR-like_helical_dom_sf"/>
</dbReference>
<keyword evidence="5" id="KW-1185">Reference proteome</keyword>
<dbReference type="PROSITE" id="PS50005">
    <property type="entry name" value="TPR"/>
    <property type="match status" value="2"/>
</dbReference>
<dbReference type="Gene3D" id="1.25.40.10">
    <property type="entry name" value="Tetratricopeptide repeat domain"/>
    <property type="match status" value="2"/>
</dbReference>
<dbReference type="SUPFAM" id="SSF48452">
    <property type="entry name" value="TPR-like"/>
    <property type="match status" value="2"/>
</dbReference>
<protein>
    <submittedName>
        <fullName evidence="4">Tetratricopeptide repeat-containing protein</fullName>
    </submittedName>
</protein>
<dbReference type="Proteomes" id="UP000198625">
    <property type="component" value="Unassembled WGS sequence"/>
</dbReference>
<feature type="repeat" description="TPR" evidence="3">
    <location>
        <begin position="260"/>
        <end position="293"/>
    </location>
</feature>
<feature type="repeat" description="TPR" evidence="3">
    <location>
        <begin position="294"/>
        <end position="327"/>
    </location>
</feature>
<keyword evidence="1" id="KW-0677">Repeat</keyword>
<dbReference type="PANTHER" id="PTHR44858:SF1">
    <property type="entry name" value="UDP-N-ACETYLGLUCOSAMINE--PEPTIDE N-ACETYLGLUCOSAMINYLTRANSFERASE SPINDLY-RELATED"/>
    <property type="match status" value="1"/>
</dbReference>
<dbReference type="EMBL" id="FNQE01000032">
    <property type="protein sequence ID" value="SDZ29847.1"/>
    <property type="molecule type" value="Genomic_DNA"/>
</dbReference>
<dbReference type="Pfam" id="PF13414">
    <property type="entry name" value="TPR_11"/>
    <property type="match status" value="1"/>
</dbReference>
<evidence type="ECO:0000256" key="3">
    <source>
        <dbReference type="PROSITE-ProRule" id="PRU00339"/>
    </source>
</evidence>
<sequence>MNVLKEYFVKKADNVSFIEIKPNSYVYINEYTIGSEIPLPLIVDELINEIKEGTAQDEIKVSSFINGMIYLIGADPEFEFCNQYKEILYNYDKKIEDYILYIGLKKINESDFEEGMVWLRAAYYMNNNNLMGKYNYALALEEKARRLFSANNENMGSVFLNASTNIIEEVIDMDSNFDLAYYKLGYHYRNSKQFMKSKLMWEKYLQLGKDDEMQQEIRENLETMQDDIIYEEGYNEILTGNPRAGLEKLLPLKEKYVDWWNLLFMIGLGFRHLNMYEEAKSEFEYVLELVPDQVDVLNELGLCLAFLGEYEEAISKLSRAIELKPKDYEIMCNRGMVYLQINDFVNAEKDINAAYKLNSTDEITIACKTELERIKNMV</sequence>
<reference evidence="4 5" key="1">
    <citation type="submission" date="2016-10" db="EMBL/GenBank/DDBJ databases">
        <authorList>
            <person name="de Groot N.N."/>
        </authorList>
    </citation>
    <scope>NUCLEOTIDE SEQUENCE [LARGE SCALE GENOMIC DNA]</scope>
    <source>
        <strain evidence="4 5">DSM 21650</strain>
    </source>
</reference>
<keyword evidence="2 3" id="KW-0802">TPR repeat</keyword>
<dbReference type="SMART" id="SM00028">
    <property type="entry name" value="TPR"/>
    <property type="match status" value="4"/>
</dbReference>
<gene>
    <name evidence="4" type="ORF">SAMN05660462_02592</name>
</gene>
<evidence type="ECO:0000313" key="5">
    <source>
        <dbReference type="Proteomes" id="UP000198625"/>
    </source>
</evidence>
<organism evidence="4 5">
    <name type="scientific">Proteiniborus ethanoligenes</name>
    <dbReference type="NCBI Taxonomy" id="415015"/>
    <lineage>
        <taxon>Bacteria</taxon>
        <taxon>Bacillati</taxon>
        <taxon>Bacillota</taxon>
        <taxon>Clostridia</taxon>
        <taxon>Eubacteriales</taxon>
        <taxon>Proteiniborus</taxon>
    </lineage>
</organism>
<dbReference type="InterPro" id="IPR019734">
    <property type="entry name" value="TPR_rpt"/>
</dbReference>
<dbReference type="OrthoDB" id="358807at2"/>
<proteinExistence type="predicted"/>
<dbReference type="STRING" id="415015.SAMN05660462_02592"/>
<accession>A0A1H3RW34</accession>
<dbReference type="RefSeq" id="WP_091732060.1">
    <property type="nucleotide sequence ID" value="NZ_FNQE01000032.1"/>
</dbReference>
<evidence type="ECO:0000313" key="4">
    <source>
        <dbReference type="EMBL" id="SDZ29847.1"/>
    </source>
</evidence>
<name>A0A1H3RW34_9FIRM</name>
<evidence type="ECO:0000256" key="1">
    <source>
        <dbReference type="ARBA" id="ARBA00022737"/>
    </source>
</evidence>
<dbReference type="AlphaFoldDB" id="A0A1H3RW34"/>
<dbReference type="InterPro" id="IPR050498">
    <property type="entry name" value="Ycf3"/>
</dbReference>
<evidence type="ECO:0000256" key="2">
    <source>
        <dbReference type="ARBA" id="ARBA00022803"/>
    </source>
</evidence>